<dbReference type="InterPro" id="IPR043129">
    <property type="entry name" value="ATPase_NBD"/>
</dbReference>
<dbReference type="PANTHER" id="PTHR43435">
    <property type="entry name" value="RIBULOKINASE"/>
    <property type="match status" value="1"/>
</dbReference>
<gene>
    <name evidence="4" type="ORF">LTR16_012458</name>
</gene>
<feature type="non-terminal residue" evidence="4">
    <location>
        <position position="126"/>
    </location>
</feature>
<comment type="caution">
    <text evidence="4">The sequence shown here is derived from an EMBL/GenBank/DDBJ whole genome shotgun (WGS) entry which is preliminary data.</text>
</comment>
<keyword evidence="2" id="KW-0418">Kinase</keyword>
<dbReference type="PANTHER" id="PTHR43435:SF4">
    <property type="entry name" value="FGGY CARBOHYDRATE KINASE DOMAIN-CONTAINING PROTEIN"/>
    <property type="match status" value="1"/>
</dbReference>
<reference evidence="4 5" key="1">
    <citation type="submission" date="2023-08" db="EMBL/GenBank/DDBJ databases">
        <title>Black Yeasts Isolated from many extreme environments.</title>
        <authorList>
            <person name="Coleine C."/>
            <person name="Stajich J.E."/>
            <person name="Selbmann L."/>
        </authorList>
    </citation>
    <scope>NUCLEOTIDE SEQUENCE [LARGE SCALE GENOMIC DNA]</scope>
    <source>
        <strain evidence="4 5">CCFEE 536</strain>
    </source>
</reference>
<sequence length="126" mass="13850">WIGTVGAKVHLGEDTLDNSVAKNDVSQAFTRLAAVAGTSTCHLAMSEKPVFVNGVWGPYRDVLIPDYWMAEGGQSATGELLKHVLETHPAFHEALSLAETFNMNIYDYLNEHLHELQERANAPTIS</sequence>
<feature type="domain" description="Carbohydrate kinase FGGY C-terminal" evidence="3">
    <location>
        <begin position="32"/>
        <end position="98"/>
    </location>
</feature>
<feature type="non-terminal residue" evidence="4">
    <location>
        <position position="1"/>
    </location>
</feature>
<evidence type="ECO:0000256" key="2">
    <source>
        <dbReference type="ARBA" id="ARBA00022777"/>
    </source>
</evidence>
<keyword evidence="5" id="KW-1185">Reference proteome</keyword>
<dbReference type="SUPFAM" id="SSF53067">
    <property type="entry name" value="Actin-like ATPase domain"/>
    <property type="match status" value="1"/>
</dbReference>
<dbReference type="Pfam" id="PF02782">
    <property type="entry name" value="FGGY_C"/>
    <property type="match status" value="1"/>
</dbReference>
<proteinExistence type="predicted"/>
<name>A0ABR0M0U1_9PEZI</name>
<protein>
    <recommendedName>
        <fullName evidence="3">Carbohydrate kinase FGGY C-terminal domain-containing protein</fullName>
    </recommendedName>
</protein>
<dbReference type="Gene3D" id="3.30.420.40">
    <property type="match status" value="1"/>
</dbReference>
<dbReference type="Gene3D" id="1.20.58.2240">
    <property type="match status" value="1"/>
</dbReference>
<keyword evidence="1" id="KW-0808">Transferase</keyword>
<organism evidence="4 5">
    <name type="scientific">Cryomyces antarcticus</name>
    <dbReference type="NCBI Taxonomy" id="329879"/>
    <lineage>
        <taxon>Eukaryota</taxon>
        <taxon>Fungi</taxon>
        <taxon>Dikarya</taxon>
        <taxon>Ascomycota</taxon>
        <taxon>Pezizomycotina</taxon>
        <taxon>Dothideomycetes</taxon>
        <taxon>Dothideomycetes incertae sedis</taxon>
        <taxon>Cryomyces</taxon>
    </lineage>
</organism>
<dbReference type="InterPro" id="IPR018485">
    <property type="entry name" value="FGGY_C"/>
</dbReference>
<evidence type="ECO:0000313" key="4">
    <source>
        <dbReference type="EMBL" id="KAK5275459.1"/>
    </source>
</evidence>
<evidence type="ECO:0000259" key="3">
    <source>
        <dbReference type="Pfam" id="PF02782"/>
    </source>
</evidence>
<dbReference type="EMBL" id="JAVRRA010004504">
    <property type="protein sequence ID" value="KAK5275459.1"/>
    <property type="molecule type" value="Genomic_DNA"/>
</dbReference>
<evidence type="ECO:0000313" key="5">
    <source>
        <dbReference type="Proteomes" id="UP001357485"/>
    </source>
</evidence>
<evidence type="ECO:0000256" key="1">
    <source>
        <dbReference type="ARBA" id="ARBA00022679"/>
    </source>
</evidence>
<accession>A0ABR0M0U1</accession>
<dbReference type="Proteomes" id="UP001357485">
    <property type="component" value="Unassembled WGS sequence"/>
</dbReference>